<feature type="compositionally biased region" description="Basic and acidic residues" evidence="2">
    <location>
        <begin position="434"/>
        <end position="456"/>
    </location>
</feature>
<evidence type="ECO:0000313" key="4">
    <source>
        <dbReference type="Proteomes" id="UP000822688"/>
    </source>
</evidence>
<feature type="region of interest" description="Disordered" evidence="2">
    <location>
        <begin position="434"/>
        <end position="515"/>
    </location>
</feature>
<dbReference type="PANTHER" id="PTHR31027:SF2">
    <property type="entry name" value="LEBERCILIN DOMAIN-CONTAINING PROTEIN"/>
    <property type="match status" value="1"/>
</dbReference>
<protein>
    <recommendedName>
        <fullName evidence="5">Nuclear segregation protein Bfr1</fullName>
    </recommendedName>
</protein>
<dbReference type="GO" id="GO:0003729">
    <property type="term" value="F:mRNA binding"/>
    <property type="evidence" value="ECO:0007669"/>
    <property type="project" value="TreeGrafter"/>
</dbReference>
<evidence type="ECO:0000256" key="2">
    <source>
        <dbReference type="SAM" id="MobiDB-lite"/>
    </source>
</evidence>
<proteinExistence type="predicted"/>
<reference evidence="3" key="1">
    <citation type="submission" date="2020-06" db="EMBL/GenBank/DDBJ databases">
        <title>WGS assembly of Ceratodon purpureus strain R40.</title>
        <authorList>
            <person name="Carey S.B."/>
            <person name="Jenkins J."/>
            <person name="Shu S."/>
            <person name="Lovell J.T."/>
            <person name="Sreedasyam A."/>
            <person name="Maumus F."/>
            <person name="Tiley G.P."/>
            <person name="Fernandez-Pozo N."/>
            <person name="Barry K."/>
            <person name="Chen C."/>
            <person name="Wang M."/>
            <person name="Lipzen A."/>
            <person name="Daum C."/>
            <person name="Saski C.A."/>
            <person name="Payton A.C."/>
            <person name="Mcbreen J.C."/>
            <person name="Conrad R.E."/>
            <person name="Kollar L.M."/>
            <person name="Olsson S."/>
            <person name="Huttunen S."/>
            <person name="Landis J.B."/>
            <person name="Wickett N.J."/>
            <person name="Johnson M.G."/>
            <person name="Rensing S.A."/>
            <person name="Grimwood J."/>
            <person name="Schmutz J."/>
            <person name="Mcdaniel S.F."/>
        </authorList>
    </citation>
    <scope>NUCLEOTIDE SEQUENCE</scope>
    <source>
        <strain evidence="3">R40</strain>
    </source>
</reference>
<name>A0A8T0IH09_CERPU</name>
<keyword evidence="4" id="KW-1185">Reference proteome</keyword>
<dbReference type="GO" id="GO:0005783">
    <property type="term" value="C:endoplasmic reticulum"/>
    <property type="evidence" value="ECO:0007669"/>
    <property type="project" value="TreeGrafter"/>
</dbReference>
<feature type="compositionally biased region" description="Acidic residues" evidence="2">
    <location>
        <begin position="465"/>
        <end position="477"/>
    </location>
</feature>
<accession>A0A8T0IH09</accession>
<dbReference type="EMBL" id="CM026423">
    <property type="protein sequence ID" value="KAG0582107.1"/>
    <property type="molecule type" value="Genomic_DNA"/>
</dbReference>
<dbReference type="GO" id="GO:0042175">
    <property type="term" value="C:nuclear outer membrane-endoplasmic reticulum membrane network"/>
    <property type="evidence" value="ECO:0007669"/>
    <property type="project" value="TreeGrafter"/>
</dbReference>
<feature type="compositionally biased region" description="Acidic residues" evidence="2">
    <location>
        <begin position="491"/>
        <end position="506"/>
    </location>
</feature>
<feature type="coiled-coil region" evidence="1">
    <location>
        <begin position="37"/>
        <end position="71"/>
    </location>
</feature>
<dbReference type="InterPro" id="IPR039604">
    <property type="entry name" value="Bfr1"/>
</dbReference>
<dbReference type="AlphaFoldDB" id="A0A8T0IH09"/>
<evidence type="ECO:0000313" key="3">
    <source>
        <dbReference type="EMBL" id="KAG0582107.1"/>
    </source>
</evidence>
<gene>
    <name evidence="3" type="ORF">KC19_3G034700</name>
</gene>
<keyword evidence="1" id="KW-0175">Coiled coil</keyword>
<dbReference type="PANTHER" id="PTHR31027">
    <property type="entry name" value="NUCLEAR SEGREGATION PROTEIN BFR1"/>
    <property type="match status" value="1"/>
</dbReference>
<dbReference type="GO" id="GO:0008298">
    <property type="term" value="P:intracellular mRNA localization"/>
    <property type="evidence" value="ECO:0007669"/>
    <property type="project" value="TreeGrafter"/>
</dbReference>
<evidence type="ECO:0000256" key="1">
    <source>
        <dbReference type="SAM" id="Coils"/>
    </source>
</evidence>
<evidence type="ECO:0008006" key="5">
    <source>
        <dbReference type="Google" id="ProtNLM"/>
    </source>
</evidence>
<sequence length="515" mass="58823">MVGVIETPAAPVVEEGAPAVSKSAPLRRVKRLERPNRAAFDESLSKLHGEMDELQNRVREIKTILDNKQQSRGMVSPELVEARGRLTELKATFRGVLDTKNGLRDQLNVLDKERDRKRAETRALRDNLQYSRVEQIDEEIKKLEYRHAHTSLTLQEEKKVLQQMKELAKTRDIVKDYNDKVEKSSQDDASRTALVEQIKEKDKLLNSLKAQEQQQVKVVAEIREKEASQAVNIPALIDERNTAFERIKVLRDEVRELRTEFKAKEDEFWEREREWKEQQAVERKRAYEKREAERSEREQYRKQKELENFVEPYTDEIILCDQLFHYLQKYAPSTEEAALNTATSKAEIQAPKGVGNVILSKKNRNDEELDGWFSGSGGKSKGKKANGSSALKNREKEKISLSLDVLTSFGKLKISSPTTVGDVAKCVEEVKSKKEHFVKLQSEDREARENKKDAESKPAPVEATDTTEPDVVQDDVPENNSVVEEVKAEAEAETEAEVDANADAEDNLPKDDLLN</sequence>
<organism evidence="3 4">
    <name type="scientific">Ceratodon purpureus</name>
    <name type="common">Fire moss</name>
    <name type="synonym">Dicranum purpureum</name>
    <dbReference type="NCBI Taxonomy" id="3225"/>
    <lineage>
        <taxon>Eukaryota</taxon>
        <taxon>Viridiplantae</taxon>
        <taxon>Streptophyta</taxon>
        <taxon>Embryophyta</taxon>
        <taxon>Bryophyta</taxon>
        <taxon>Bryophytina</taxon>
        <taxon>Bryopsida</taxon>
        <taxon>Dicranidae</taxon>
        <taxon>Pseudoditrichales</taxon>
        <taxon>Ditrichaceae</taxon>
        <taxon>Ceratodon</taxon>
    </lineage>
</organism>
<feature type="region of interest" description="Disordered" evidence="2">
    <location>
        <begin position="369"/>
        <end position="393"/>
    </location>
</feature>
<dbReference type="GO" id="GO:1990904">
    <property type="term" value="C:ribonucleoprotein complex"/>
    <property type="evidence" value="ECO:0007669"/>
    <property type="project" value="TreeGrafter"/>
</dbReference>
<feature type="coiled-coil region" evidence="1">
    <location>
        <begin position="240"/>
        <end position="303"/>
    </location>
</feature>
<feature type="coiled-coil region" evidence="1">
    <location>
        <begin position="100"/>
        <end position="127"/>
    </location>
</feature>
<dbReference type="Proteomes" id="UP000822688">
    <property type="component" value="Chromosome 3"/>
</dbReference>
<comment type="caution">
    <text evidence="3">The sequence shown here is derived from an EMBL/GenBank/DDBJ whole genome shotgun (WGS) entry which is preliminary data.</text>
</comment>